<proteinExistence type="predicted"/>
<dbReference type="RefSeq" id="WP_377872318.1">
    <property type="nucleotide sequence ID" value="NZ_JBHMAY010000037.1"/>
</dbReference>
<keyword evidence="2" id="KW-1185">Reference proteome</keyword>
<reference evidence="2" key="1">
    <citation type="journal article" date="2019" name="Int. J. Syst. Evol. Microbiol.">
        <title>The Global Catalogue of Microorganisms (GCM) 10K type strain sequencing project: providing services to taxonomists for standard genome sequencing and annotation.</title>
        <authorList>
            <consortium name="The Broad Institute Genomics Platform"/>
            <consortium name="The Broad Institute Genome Sequencing Center for Infectious Disease"/>
            <person name="Wu L."/>
            <person name="Ma J."/>
        </authorList>
    </citation>
    <scope>NUCLEOTIDE SEQUENCE [LARGE SCALE GENOMIC DNA]</scope>
    <source>
        <strain evidence="2">CGMCC 4.7682</strain>
    </source>
</reference>
<dbReference type="NCBIfam" id="NF047509">
    <property type="entry name" value="Rv3131_FMN_oxido"/>
    <property type="match status" value="1"/>
</dbReference>
<evidence type="ECO:0000313" key="2">
    <source>
        <dbReference type="Proteomes" id="UP001595764"/>
    </source>
</evidence>
<dbReference type="Proteomes" id="UP001595764">
    <property type="component" value="Unassembled WGS sequence"/>
</dbReference>
<dbReference type="InterPro" id="IPR000415">
    <property type="entry name" value="Nitroreductase-like"/>
</dbReference>
<dbReference type="EMBL" id="JBHRWI010000039">
    <property type="protein sequence ID" value="MFC3514365.1"/>
    <property type="molecule type" value="Genomic_DNA"/>
</dbReference>
<dbReference type="SUPFAM" id="SSF55469">
    <property type="entry name" value="FMN-dependent nitroreductase-like"/>
    <property type="match status" value="1"/>
</dbReference>
<protein>
    <submittedName>
        <fullName evidence="1">Acg family FMN-binding oxidoreductase</fullName>
    </submittedName>
</protein>
<evidence type="ECO:0000313" key="1">
    <source>
        <dbReference type="EMBL" id="MFC3514365.1"/>
    </source>
</evidence>
<dbReference type="PANTHER" id="PTHR23026">
    <property type="entry name" value="NADPH NITROREDUCTASE"/>
    <property type="match status" value="1"/>
</dbReference>
<organism evidence="1 2">
    <name type="scientific">Amycolatopsis halotolerans</name>
    <dbReference type="NCBI Taxonomy" id="330083"/>
    <lineage>
        <taxon>Bacteria</taxon>
        <taxon>Bacillati</taxon>
        <taxon>Actinomycetota</taxon>
        <taxon>Actinomycetes</taxon>
        <taxon>Pseudonocardiales</taxon>
        <taxon>Pseudonocardiaceae</taxon>
        <taxon>Amycolatopsis</taxon>
    </lineage>
</organism>
<comment type="caution">
    <text evidence="1">The sequence shown here is derived from an EMBL/GenBank/DDBJ whole genome shotgun (WGS) entry which is preliminary data.</text>
</comment>
<accession>A0ABV7QM08</accession>
<dbReference type="Gene3D" id="3.40.109.10">
    <property type="entry name" value="NADH Oxidase"/>
    <property type="match status" value="2"/>
</dbReference>
<sequence length="328" mass="35465">MNVFLPLVVDQALAAAVRAPSPQNTQPWRFVVDGPRIEVWLDRDRVLPVADPAGREARLSCGAAVCNLVLTLRVNGVRSRVRIAPEAADRDLLALVSIEGNTRPSTLDRRLAEAVYRRHTNRRPLSDRAVPPSARALLRSAALGEGGHLDFLDGSGRYAQVTALVRRAETEQATDADFRAETARWTGRAAECPDGVPTDAFGPPADIPGVVSLRASHENRSIPPRPFEQDPVLAAVLTRDQGVAADVRGGMIMERVLLTATAEGLATSFLSQPFEARSTRAQLLAAFRDLGHVHTLLRVGYGLPTRMIARRPAAEVTTVRSAPEVPAL</sequence>
<gene>
    <name evidence="1" type="ORF">ACFORO_29645</name>
</gene>
<dbReference type="PANTHER" id="PTHR23026:SF123">
    <property type="entry name" value="NAD(P)H NITROREDUCTASE RV3131-RELATED"/>
    <property type="match status" value="1"/>
</dbReference>
<name>A0ABV7QM08_9PSEU</name>
<dbReference type="InterPro" id="IPR050627">
    <property type="entry name" value="Nitroreductase/BluB"/>
</dbReference>